<protein>
    <submittedName>
        <fullName evidence="1">Uncharacterized protein</fullName>
    </submittedName>
</protein>
<organism evidence="1">
    <name type="scientific">Tetraselmis sp. GSL018</name>
    <dbReference type="NCBI Taxonomy" id="582737"/>
    <lineage>
        <taxon>Eukaryota</taxon>
        <taxon>Viridiplantae</taxon>
        <taxon>Chlorophyta</taxon>
        <taxon>core chlorophytes</taxon>
        <taxon>Chlorodendrophyceae</taxon>
        <taxon>Chlorodendrales</taxon>
        <taxon>Chlorodendraceae</taxon>
        <taxon>Tetraselmis</taxon>
    </lineage>
</organism>
<sequence length="40" mass="4512">ANGNNKEKCNCLEDVTKLFVCRADHLSLTCESLYNQHKGD</sequence>
<dbReference type="AlphaFoldDB" id="A0A061QU19"/>
<proteinExistence type="predicted"/>
<accession>A0A061QU19</accession>
<reference evidence="1" key="1">
    <citation type="submission" date="2014-05" db="EMBL/GenBank/DDBJ databases">
        <title>The transcriptome of the halophilic microalga Tetraselmis sp. GSL018 isolated from the Great Salt Lake, Utah.</title>
        <authorList>
            <person name="Jinkerson R.E."/>
            <person name="D'Adamo S."/>
            <person name="Posewitz M.C."/>
        </authorList>
    </citation>
    <scope>NUCLEOTIDE SEQUENCE</scope>
    <source>
        <strain evidence="1">GSL018</strain>
    </source>
</reference>
<evidence type="ECO:0000313" key="1">
    <source>
        <dbReference type="EMBL" id="JAC61846.1"/>
    </source>
</evidence>
<dbReference type="EMBL" id="GBEZ01025214">
    <property type="protein sequence ID" value="JAC61846.1"/>
    <property type="molecule type" value="Transcribed_RNA"/>
</dbReference>
<name>A0A061QU19_9CHLO</name>
<gene>
    <name evidence="1" type="ORF">TSPGSL018_25024</name>
</gene>
<feature type="non-terminal residue" evidence="1">
    <location>
        <position position="1"/>
    </location>
</feature>